<gene>
    <name evidence="3" type="ORF">EAI_10258</name>
</gene>
<evidence type="ECO:0000256" key="1">
    <source>
        <dbReference type="SAM" id="MobiDB-lite"/>
    </source>
</evidence>
<sequence>MESTAGEQNEARQPESGARPIATRDSRGSASGTTDAIPSQGRLDEAWINTTQRVKLPQPLWREMPTHWFNVVEATFALNRISSDETKYRHIISNLDPTIIPFVTDLITDPPNQNKYVAIKKRIIGAFGESKEAKLRKLLRGQELGDDKPSHLLQRLRNLAGSEGSDSVIRTLFLEQLPESARGILAISPEDDLDTLAMQTNKIMEVSSISSIRSQAAISYNPSWRPPTGDKQYSTGDTSANQRDQKYGGKAFSQVQARPIMEQRQS</sequence>
<dbReference type="OMA" id="WINTTQR"/>
<dbReference type="EMBL" id="GL448270">
    <property type="protein sequence ID" value="EFN84942.1"/>
    <property type="molecule type" value="Genomic_DNA"/>
</dbReference>
<proteinExistence type="predicted"/>
<organism evidence="4">
    <name type="scientific">Harpegnathos saltator</name>
    <name type="common">Jerdon's jumping ant</name>
    <dbReference type="NCBI Taxonomy" id="610380"/>
    <lineage>
        <taxon>Eukaryota</taxon>
        <taxon>Metazoa</taxon>
        <taxon>Ecdysozoa</taxon>
        <taxon>Arthropoda</taxon>
        <taxon>Hexapoda</taxon>
        <taxon>Insecta</taxon>
        <taxon>Pterygota</taxon>
        <taxon>Neoptera</taxon>
        <taxon>Endopterygota</taxon>
        <taxon>Hymenoptera</taxon>
        <taxon>Apocrita</taxon>
        <taxon>Aculeata</taxon>
        <taxon>Formicoidea</taxon>
        <taxon>Formicidae</taxon>
        <taxon>Ponerinae</taxon>
        <taxon>Ponerini</taxon>
        <taxon>Harpegnathos</taxon>
    </lineage>
</organism>
<dbReference type="PANTHER" id="PTHR33327">
    <property type="entry name" value="ENDONUCLEASE"/>
    <property type="match status" value="1"/>
</dbReference>
<dbReference type="Pfam" id="PF23055">
    <property type="entry name" value="DUF7041"/>
    <property type="match status" value="1"/>
</dbReference>
<feature type="region of interest" description="Disordered" evidence="1">
    <location>
        <begin position="1"/>
        <end position="43"/>
    </location>
</feature>
<dbReference type="PANTHER" id="PTHR33327:SF3">
    <property type="entry name" value="RNA-DIRECTED DNA POLYMERASE"/>
    <property type="match status" value="1"/>
</dbReference>
<feature type="compositionally biased region" description="Polar residues" evidence="1">
    <location>
        <begin position="231"/>
        <end position="242"/>
    </location>
</feature>
<dbReference type="AlphaFoldDB" id="E2BH88"/>
<evidence type="ECO:0000259" key="2">
    <source>
        <dbReference type="Pfam" id="PF23055"/>
    </source>
</evidence>
<feature type="domain" description="DUF7041" evidence="2">
    <location>
        <begin position="59"/>
        <end position="139"/>
    </location>
</feature>
<dbReference type="OrthoDB" id="7699407at2759"/>
<name>E2BH88_HARSA</name>
<evidence type="ECO:0000313" key="3">
    <source>
        <dbReference type="EMBL" id="EFN84942.1"/>
    </source>
</evidence>
<feature type="compositionally biased region" description="Polar residues" evidence="1">
    <location>
        <begin position="28"/>
        <end position="37"/>
    </location>
</feature>
<keyword evidence="4" id="KW-1185">Reference proteome</keyword>
<reference evidence="3 4" key="1">
    <citation type="journal article" date="2010" name="Science">
        <title>Genomic comparison of the ants Camponotus floridanus and Harpegnathos saltator.</title>
        <authorList>
            <person name="Bonasio R."/>
            <person name="Zhang G."/>
            <person name="Ye C."/>
            <person name="Mutti N.S."/>
            <person name="Fang X."/>
            <person name="Qin N."/>
            <person name="Donahue G."/>
            <person name="Yang P."/>
            <person name="Li Q."/>
            <person name="Li C."/>
            <person name="Zhang P."/>
            <person name="Huang Z."/>
            <person name="Berger S.L."/>
            <person name="Reinberg D."/>
            <person name="Wang J."/>
            <person name="Liebig J."/>
        </authorList>
    </citation>
    <scope>NUCLEOTIDE SEQUENCE [LARGE SCALE GENOMIC DNA]</scope>
    <source>
        <strain evidence="3 4">R22 G/1</strain>
    </source>
</reference>
<accession>E2BH88</accession>
<dbReference type="Proteomes" id="UP000008237">
    <property type="component" value="Unassembled WGS sequence"/>
</dbReference>
<dbReference type="InParanoid" id="E2BH88"/>
<dbReference type="InterPro" id="IPR055469">
    <property type="entry name" value="DUF7041"/>
</dbReference>
<protein>
    <recommendedName>
        <fullName evidence="2">DUF7041 domain-containing protein</fullName>
    </recommendedName>
</protein>
<feature type="region of interest" description="Disordered" evidence="1">
    <location>
        <begin position="220"/>
        <end position="266"/>
    </location>
</feature>
<evidence type="ECO:0000313" key="4">
    <source>
        <dbReference type="Proteomes" id="UP000008237"/>
    </source>
</evidence>